<keyword evidence="3" id="KW-1185">Reference proteome</keyword>
<dbReference type="EMBL" id="CADEAL010000812">
    <property type="protein sequence ID" value="CAB1425531.1"/>
    <property type="molecule type" value="Genomic_DNA"/>
</dbReference>
<feature type="region of interest" description="Disordered" evidence="1">
    <location>
        <begin position="80"/>
        <end position="103"/>
    </location>
</feature>
<dbReference type="AlphaFoldDB" id="A0A9N7U7X3"/>
<gene>
    <name evidence="2" type="ORF">PLEPLA_LOCUS13461</name>
</gene>
<evidence type="ECO:0000313" key="3">
    <source>
        <dbReference type="Proteomes" id="UP001153269"/>
    </source>
</evidence>
<dbReference type="Proteomes" id="UP001153269">
    <property type="component" value="Unassembled WGS sequence"/>
</dbReference>
<proteinExistence type="predicted"/>
<organism evidence="2 3">
    <name type="scientific">Pleuronectes platessa</name>
    <name type="common">European plaice</name>
    <dbReference type="NCBI Taxonomy" id="8262"/>
    <lineage>
        <taxon>Eukaryota</taxon>
        <taxon>Metazoa</taxon>
        <taxon>Chordata</taxon>
        <taxon>Craniata</taxon>
        <taxon>Vertebrata</taxon>
        <taxon>Euteleostomi</taxon>
        <taxon>Actinopterygii</taxon>
        <taxon>Neopterygii</taxon>
        <taxon>Teleostei</taxon>
        <taxon>Neoteleostei</taxon>
        <taxon>Acanthomorphata</taxon>
        <taxon>Carangaria</taxon>
        <taxon>Pleuronectiformes</taxon>
        <taxon>Pleuronectoidei</taxon>
        <taxon>Pleuronectidae</taxon>
        <taxon>Pleuronectes</taxon>
    </lineage>
</organism>
<evidence type="ECO:0000313" key="2">
    <source>
        <dbReference type="EMBL" id="CAB1425531.1"/>
    </source>
</evidence>
<name>A0A9N7U7X3_PLEPL</name>
<accession>A0A9N7U7X3</accession>
<comment type="caution">
    <text evidence="2">The sequence shown here is derived from an EMBL/GenBank/DDBJ whole genome shotgun (WGS) entry which is preliminary data.</text>
</comment>
<reference evidence="2" key="1">
    <citation type="submission" date="2020-03" db="EMBL/GenBank/DDBJ databases">
        <authorList>
            <person name="Weist P."/>
        </authorList>
    </citation>
    <scope>NUCLEOTIDE SEQUENCE</scope>
</reference>
<evidence type="ECO:0000256" key="1">
    <source>
        <dbReference type="SAM" id="MobiDB-lite"/>
    </source>
</evidence>
<sequence>MTLNYLEEEQMYLPRCCRVPAKIQTRFLPSSLIWLPTHPSPAIFFGVVCWGSSISTADRKRLNKLIRKASSVLGCADGQLLPPHAGHPGSSEQLLQPPPDSPPVCEGEFRFTAEYGQKAPSVSVSDVEH</sequence>
<protein>
    <submittedName>
        <fullName evidence="2">Uncharacterized protein</fullName>
    </submittedName>
</protein>